<keyword evidence="6" id="KW-0675">Receptor</keyword>
<evidence type="ECO:0000313" key="6">
    <source>
        <dbReference type="EMBL" id="MFC0559817.1"/>
    </source>
</evidence>
<evidence type="ECO:0000259" key="5">
    <source>
        <dbReference type="PROSITE" id="PS50983"/>
    </source>
</evidence>
<feature type="compositionally biased region" description="Acidic residues" evidence="3">
    <location>
        <begin position="30"/>
        <end position="49"/>
    </location>
</feature>
<comment type="caution">
    <text evidence="6">The sequence shown here is derived from an EMBL/GenBank/DDBJ whole genome shotgun (WGS) entry which is preliminary data.</text>
</comment>
<dbReference type="PROSITE" id="PS51257">
    <property type="entry name" value="PROKAR_LIPOPROTEIN"/>
    <property type="match status" value="1"/>
</dbReference>
<dbReference type="SUPFAM" id="SSF53807">
    <property type="entry name" value="Helical backbone' metal receptor"/>
    <property type="match status" value="1"/>
</dbReference>
<evidence type="ECO:0000256" key="2">
    <source>
        <dbReference type="ARBA" id="ARBA00022729"/>
    </source>
</evidence>
<dbReference type="PROSITE" id="PS50983">
    <property type="entry name" value="FE_B12_PBP"/>
    <property type="match status" value="1"/>
</dbReference>
<evidence type="ECO:0000256" key="3">
    <source>
        <dbReference type="SAM" id="MobiDB-lite"/>
    </source>
</evidence>
<organism evidence="6 7">
    <name type="scientific">Halalkalibacter alkalisediminis</name>
    <dbReference type="NCBI Taxonomy" id="935616"/>
    <lineage>
        <taxon>Bacteria</taxon>
        <taxon>Bacillati</taxon>
        <taxon>Bacillota</taxon>
        <taxon>Bacilli</taxon>
        <taxon>Bacillales</taxon>
        <taxon>Bacillaceae</taxon>
        <taxon>Halalkalibacter</taxon>
    </lineage>
</organism>
<dbReference type="InterPro" id="IPR002491">
    <property type="entry name" value="ABC_transptr_periplasmic_BD"/>
</dbReference>
<accession>A0ABV6NGB1</accession>
<dbReference type="CDD" id="cd01143">
    <property type="entry name" value="YvrC"/>
    <property type="match status" value="1"/>
</dbReference>
<feature type="signal peptide" evidence="4">
    <location>
        <begin position="1"/>
        <end position="25"/>
    </location>
</feature>
<protein>
    <submittedName>
        <fullName evidence="6">Helical backbone metal receptor</fullName>
    </submittedName>
</protein>
<dbReference type="PANTHER" id="PTHR30535:SF34">
    <property type="entry name" value="MOLYBDATE-BINDING PROTEIN MOLA"/>
    <property type="match status" value="1"/>
</dbReference>
<feature type="domain" description="Fe/B12 periplasmic-binding" evidence="5">
    <location>
        <begin position="72"/>
        <end position="328"/>
    </location>
</feature>
<comment type="similarity">
    <text evidence="1">Belongs to the bacterial solute-binding protein 8 family.</text>
</comment>
<dbReference type="EMBL" id="JBHLTR010000017">
    <property type="protein sequence ID" value="MFC0559817.1"/>
    <property type="molecule type" value="Genomic_DNA"/>
</dbReference>
<feature type="chain" id="PRO_5045926401" evidence="4">
    <location>
        <begin position="26"/>
        <end position="331"/>
    </location>
</feature>
<dbReference type="InterPro" id="IPR050902">
    <property type="entry name" value="ABC_Transporter_SBP"/>
</dbReference>
<dbReference type="RefSeq" id="WP_273840848.1">
    <property type="nucleotide sequence ID" value="NZ_JAQQWT010000002.1"/>
</dbReference>
<dbReference type="PANTHER" id="PTHR30535">
    <property type="entry name" value="VITAMIN B12-BINDING PROTEIN"/>
    <property type="match status" value="1"/>
</dbReference>
<dbReference type="Gene3D" id="3.40.50.1980">
    <property type="entry name" value="Nitrogenase molybdenum iron protein domain"/>
    <property type="match status" value="2"/>
</dbReference>
<evidence type="ECO:0000256" key="4">
    <source>
        <dbReference type="SAM" id="SignalP"/>
    </source>
</evidence>
<evidence type="ECO:0000256" key="1">
    <source>
        <dbReference type="ARBA" id="ARBA00008814"/>
    </source>
</evidence>
<dbReference type="Proteomes" id="UP001589833">
    <property type="component" value="Unassembled WGS sequence"/>
</dbReference>
<keyword evidence="7" id="KW-1185">Reference proteome</keyword>
<sequence length="331" mass="35862">MKQLKLMLIALLMAIFVAGCGQDQATELEQAPETEVEEAEPTDGEEGEDGSYPLTITDALGDEVIIEAQPERIVSLIPSVTETVFAVGAGDAVVGRTDWDNYPEAVLDIESVGDMNFDVEKVLALSPDLVLSHASNAHSSEEGLNQIRNAGIPVVVVYNATSINEVFHAIELIGQVTGHKAEADSVVSDMQETFAAIEAKASEISEEDRKNVWVEVSPAPEIYTTGQGTFLDEMLTMINAENAAGEEEGWPMFTEEEAVAFNPDVILITYGYYVEDAAEGVMERAAWKDVPAVANERIYELDSDEVTRSGPRLAKGVEQIAKAVYPEVFGE</sequence>
<name>A0ABV6NGB1_9BACI</name>
<reference evidence="6 7" key="1">
    <citation type="submission" date="2024-09" db="EMBL/GenBank/DDBJ databases">
        <authorList>
            <person name="Sun Q."/>
            <person name="Mori K."/>
        </authorList>
    </citation>
    <scope>NUCLEOTIDE SEQUENCE [LARGE SCALE GENOMIC DNA]</scope>
    <source>
        <strain evidence="6 7">NCAIM B.02301</strain>
    </source>
</reference>
<keyword evidence="2 4" id="KW-0732">Signal</keyword>
<dbReference type="Pfam" id="PF01497">
    <property type="entry name" value="Peripla_BP_2"/>
    <property type="match status" value="1"/>
</dbReference>
<feature type="region of interest" description="Disordered" evidence="3">
    <location>
        <begin position="26"/>
        <end position="52"/>
    </location>
</feature>
<dbReference type="InterPro" id="IPR054828">
    <property type="entry name" value="Vit_B12_bind_prot"/>
</dbReference>
<gene>
    <name evidence="6" type="ORF">ACFFH4_12230</name>
</gene>
<evidence type="ECO:0000313" key="7">
    <source>
        <dbReference type="Proteomes" id="UP001589833"/>
    </source>
</evidence>
<dbReference type="NCBIfam" id="NF038402">
    <property type="entry name" value="TroA_like"/>
    <property type="match status" value="1"/>
</dbReference>
<proteinExistence type="inferred from homology"/>